<dbReference type="InterPro" id="IPR024079">
    <property type="entry name" value="MetalloPept_cat_dom_sf"/>
</dbReference>
<dbReference type="GO" id="GO:0008237">
    <property type="term" value="F:metallopeptidase activity"/>
    <property type="evidence" value="ECO:0007669"/>
    <property type="project" value="InterPro"/>
</dbReference>
<dbReference type="SUPFAM" id="SSF55486">
    <property type="entry name" value="Metalloproteases ('zincins'), catalytic domain"/>
    <property type="match status" value="1"/>
</dbReference>
<evidence type="ECO:0000256" key="1">
    <source>
        <dbReference type="SAM" id="SignalP"/>
    </source>
</evidence>
<reference evidence="2 3" key="1">
    <citation type="submission" date="2020-02" db="EMBL/GenBank/DDBJ databases">
        <title>Draft genome sequence of two Spirosoma agri KCTC 52727 and Spirosoma terrae KCTC 52035.</title>
        <authorList>
            <person name="Rojas J."/>
            <person name="Ambika Manirajan B."/>
            <person name="Ratering S."/>
            <person name="Suarez C."/>
            <person name="Schnell S."/>
        </authorList>
    </citation>
    <scope>NUCLEOTIDE SEQUENCE [LARGE SCALE GENOMIC DNA]</scope>
    <source>
        <strain evidence="2 3">KCTC 52727</strain>
    </source>
</reference>
<protein>
    <recommendedName>
        <fullName evidence="4">Zinc-dependent metalloproteinase lipoprotein</fullName>
    </recommendedName>
</protein>
<keyword evidence="3" id="KW-1185">Reference proteome</keyword>
<sequence length="217" mass="24296">MNRTFTAILCWLVPVILSAPLLAQSLPNPLPQCGTEDLTPLQKRALVQQGNLALERKRASGAAFNTIAYVPIRPHIFRRSDGTGGFTLANLNQAMAITNNYYLLNGYGIQFYFAGTTPDYIDNDRLLNNFLYDDESSVNGRDATNAMNQYYVNQIANNTVGGYAYYPENSIHSTRSFIATYDNGQMNYVTNSTIPHELGHSFNLRRLSVFNLQIGYT</sequence>
<evidence type="ECO:0008006" key="4">
    <source>
        <dbReference type="Google" id="ProtNLM"/>
    </source>
</evidence>
<evidence type="ECO:0000313" key="2">
    <source>
        <dbReference type="EMBL" id="NEU70483.1"/>
    </source>
</evidence>
<dbReference type="RefSeq" id="WP_164043793.1">
    <property type="nucleotide sequence ID" value="NZ_JAAGNZ010000005.1"/>
</dbReference>
<dbReference type="Gene3D" id="3.40.390.10">
    <property type="entry name" value="Collagenase (Catalytic Domain)"/>
    <property type="match status" value="1"/>
</dbReference>
<dbReference type="AlphaFoldDB" id="A0A6M0ITD1"/>
<dbReference type="Pfam" id="PF13582">
    <property type="entry name" value="Reprolysin_3"/>
    <property type="match status" value="1"/>
</dbReference>
<gene>
    <name evidence="2" type="ORF">GK091_26690</name>
</gene>
<accession>A0A6M0ITD1</accession>
<feature type="signal peptide" evidence="1">
    <location>
        <begin position="1"/>
        <end position="23"/>
    </location>
</feature>
<proteinExistence type="predicted"/>
<dbReference type="EMBL" id="JAAGNZ010000005">
    <property type="protein sequence ID" value="NEU70483.1"/>
    <property type="molecule type" value="Genomic_DNA"/>
</dbReference>
<evidence type="ECO:0000313" key="3">
    <source>
        <dbReference type="Proteomes" id="UP000477386"/>
    </source>
</evidence>
<comment type="caution">
    <text evidence="2">The sequence shown here is derived from an EMBL/GenBank/DDBJ whole genome shotgun (WGS) entry which is preliminary data.</text>
</comment>
<name>A0A6M0ITD1_9BACT</name>
<organism evidence="2 3">
    <name type="scientific">Spirosoma agri</name>
    <dbReference type="NCBI Taxonomy" id="1987381"/>
    <lineage>
        <taxon>Bacteria</taxon>
        <taxon>Pseudomonadati</taxon>
        <taxon>Bacteroidota</taxon>
        <taxon>Cytophagia</taxon>
        <taxon>Cytophagales</taxon>
        <taxon>Cytophagaceae</taxon>
        <taxon>Spirosoma</taxon>
    </lineage>
</organism>
<feature type="chain" id="PRO_5027032777" description="Zinc-dependent metalloproteinase lipoprotein" evidence="1">
    <location>
        <begin position="24"/>
        <end position="217"/>
    </location>
</feature>
<keyword evidence="1" id="KW-0732">Signal</keyword>
<dbReference type="Proteomes" id="UP000477386">
    <property type="component" value="Unassembled WGS sequence"/>
</dbReference>